<feature type="compositionally biased region" description="Basic and acidic residues" evidence="2">
    <location>
        <begin position="411"/>
        <end position="425"/>
    </location>
</feature>
<keyword evidence="1" id="KW-0175">Coiled coil</keyword>
<feature type="compositionally biased region" description="Polar residues" evidence="2">
    <location>
        <begin position="350"/>
        <end position="362"/>
    </location>
</feature>
<sequence>MSDIPEENVNSNGLGSIDIRRVRNYLRQLNIPNLNETIEDVTYIAVLTSALYHIQSKMIHIINILHELSGGMEQEMEFLKMSQESIDGIMKVLLKYNNKVSFTEDDTEKHSIYLVLSSIEPLLQCLGVAENNLDSDDQIYSRPDKDMLKYELQQLDDSSKEVKKLLQDLHGKLISDTGESNPVVLQDLADMFLDVLKNLGFSVSNEDESFFDPSISKKPQDLHDNAVSANTREGEPRFMFRHLYTDAQESIFKGSNQNNTSKDNLNDSTKTKIHPEAVGGTTSSPANYLRSTSELDANKDTKSNDSSSGSTTINENNTSSNGNDTIQHAEAITSLQRTPSPEATAHIKDTLNTNTPQESLPNYGNRPDTDGQHPVPSVHVDENQQSSQNSPDNNSYRRTEFRTSNSLNVEGQKESEKRINTKDAPSESYLSRNSSLQREKTAPLNSSSTRRKRRLRLDENIYQPYQAPKFQPVTLSFPSYPLLEFPYTHYRIPQRRHKFINPNVLYSKIKSPCCRKIINLYKNEVELVDQYTREINKFVTQCYDDYTEINRTFTMYVNAQNENIRIKSENKKLKDEFQSATSNCNDLKEKNARFLADLESSVNELELVKQDQKKQAEINLKLRADVSDLIGQKNGLMYVNKELARDKTEALSINIKLNVEVEKQKSQISDLLMKLDTANKQKEELERFNVEVNDNYKTSCLENTELANRVGQLEEENKRRVEEFKRLHETTNINRTPYTSRIPPSNSFQTAADNHNQILLNEKDSLIQKLSMESSERLQQLSDSRNECLQATNSVKMKEEKIRSFEIEIAELKKVISKLTEASATNYSIIEDKKSNIRDLEEKIKELQLTIEKLNLDLSDKSEKLADALNVLKSSSQEKEKYVISITEKNKDLQSSSDNIYHLNSLLNEAKELIHSKDMQQQKISSQYEHDWNSWKELDSNYNSTISTLQAELQMSKSELAKSLEAKERLIEELSSVKTQLGNESTQVQNLKAIMDKLRESLSEQAERLKQSLELQADLRKDHERQISEYKQLVQNANAKFENQVIDSGKQSDLLNQQISDHSNEINALNTILRERDDDLKELTRLLDDSDKRIRDLRKEIETITKEKTNLKEKNSELASLEPDIRRLKEDTDRLNSEERLLRASLERIREERLNMSQLSGFLCASIKKLINMFLSVGFDEHIHQCLQELLDIFSETDSLLEEDFAVSEFSFKDEDSRIRTQFDRINELLTEYAKENTDDEANQNELDTNRSQNLFDRVDDLISQISSLKPI</sequence>
<feature type="region of interest" description="Disordered" evidence="2">
    <location>
        <begin position="251"/>
        <end position="324"/>
    </location>
</feature>
<dbReference type="EMBL" id="BTGC01000003">
    <property type="protein sequence ID" value="GMM49789.1"/>
    <property type="molecule type" value="Genomic_DNA"/>
</dbReference>
<proteinExistence type="predicted"/>
<protein>
    <submittedName>
        <fullName evidence="3">Uncharacterized protein</fullName>
    </submittedName>
</protein>
<feature type="compositionally biased region" description="Polar residues" evidence="2">
    <location>
        <begin position="280"/>
        <end position="295"/>
    </location>
</feature>
<feature type="compositionally biased region" description="Polar residues" evidence="2">
    <location>
        <begin position="253"/>
        <end position="268"/>
    </location>
</feature>
<organism evidence="3 4">
    <name type="scientific">Starmerella bacillaris</name>
    <name type="common">Yeast</name>
    <name type="synonym">Candida zemplinina</name>
    <dbReference type="NCBI Taxonomy" id="1247836"/>
    <lineage>
        <taxon>Eukaryota</taxon>
        <taxon>Fungi</taxon>
        <taxon>Dikarya</taxon>
        <taxon>Ascomycota</taxon>
        <taxon>Saccharomycotina</taxon>
        <taxon>Dipodascomycetes</taxon>
        <taxon>Dipodascales</taxon>
        <taxon>Trichomonascaceae</taxon>
        <taxon>Starmerella</taxon>
    </lineage>
</organism>
<keyword evidence="4" id="KW-1185">Reference proteome</keyword>
<feature type="coiled-coil region" evidence="1">
    <location>
        <begin position="1080"/>
        <end position="1131"/>
    </location>
</feature>
<feature type="region of interest" description="Disordered" evidence="2">
    <location>
        <begin position="349"/>
        <end position="454"/>
    </location>
</feature>
<evidence type="ECO:0000256" key="1">
    <source>
        <dbReference type="SAM" id="Coils"/>
    </source>
</evidence>
<feature type="compositionally biased region" description="Low complexity" evidence="2">
    <location>
        <begin position="383"/>
        <end position="394"/>
    </location>
</feature>
<evidence type="ECO:0000256" key="2">
    <source>
        <dbReference type="SAM" id="MobiDB-lite"/>
    </source>
</evidence>
<accession>A0AAV5RGX1</accession>
<evidence type="ECO:0000313" key="4">
    <source>
        <dbReference type="Proteomes" id="UP001362899"/>
    </source>
</evidence>
<dbReference type="AlphaFoldDB" id="A0AAV5RGX1"/>
<gene>
    <name evidence="3" type="ORF">DASB73_007470</name>
</gene>
<evidence type="ECO:0000313" key="3">
    <source>
        <dbReference type="EMBL" id="GMM49789.1"/>
    </source>
</evidence>
<comment type="caution">
    <text evidence="3">The sequence shown here is derived from an EMBL/GenBank/DDBJ whole genome shotgun (WGS) entry which is preliminary data.</text>
</comment>
<reference evidence="3 4" key="1">
    <citation type="journal article" date="2023" name="Elife">
        <title>Identification of key yeast species and microbe-microbe interactions impacting larval growth of Drosophila in the wild.</title>
        <authorList>
            <person name="Mure A."/>
            <person name="Sugiura Y."/>
            <person name="Maeda R."/>
            <person name="Honda K."/>
            <person name="Sakurai N."/>
            <person name="Takahashi Y."/>
            <person name="Watada M."/>
            <person name="Katoh T."/>
            <person name="Gotoh A."/>
            <person name="Gotoh Y."/>
            <person name="Taniguchi I."/>
            <person name="Nakamura K."/>
            <person name="Hayashi T."/>
            <person name="Katayama T."/>
            <person name="Uemura T."/>
            <person name="Hattori Y."/>
        </authorList>
    </citation>
    <scope>NUCLEOTIDE SEQUENCE [LARGE SCALE GENOMIC DNA]</scope>
    <source>
        <strain evidence="3 4">SB-73</strain>
    </source>
</reference>
<feature type="coiled-coil region" evidence="1">
    <location>
        <begin position="953"/>
        <end position="1040"/>
    </location>
</feature>
<feature type="coiled-coil region" evidence="1">
    <location>
        <begin position="661"/>
        <end position="723"/>
    </location>
</feature>
<feature type="coiled-coil region" evidence="1">
    <location>
        <begin position="556"/>
        <end position="615"/>
    </location>
</feature>
<name>A0AAV5RGX1_STABA</name>
<dbReference type="Proteomes" id="UP001362899">
    <property type="component" value="Unassembled WGS sequence"/>
</dbReference>
<feature type="compositionally biased region" description="Low complexity" evidence="2">
    <location>
        <begin position="306"/>
        <end position="323"/>
    </location>
</feature>
<feature type="coiled-coil region" evidence="1">
    <location>
        <begin position="795"/>
        <end position="871"/>
    </location>
</feature>